<evidence type="ECO:0000313" key="2">
    <source>
        <dbReference type="EMBL" id="KAB4237389.1"/>
    </source>
</evidence>
<dbReference type="EMBL" id="WCTL01000006">
    <property type="protein sequence ID" value="KAB4237389.1"/>
    <property type="molecule type" value="Genomic_DNA"/>
</dbReference>
<dbReference type="SUPFAM" id="SSF49464">
    <property type="entry name" value="Carboxypeptidase regulatory domain-like"/>
    <property type="match status" value="1"/>
</dbReference>
<protein>
    <submittedName>
        <fullName evidence="2">TonB-dependent receptor</fullName>
    </submittedName>
</protein>
<organism evidence="2 3">
    <name type="scientific">Bacteroides uniformis</name>
    <dbReference type="NCBI Taxonomy" id="820"/>
    <lineage>
        <taxon>Bacteria</taxon>
        <taxon>Pseudomonadati</taxon>
        <taxon>Bacteroidota</taxon>
        <taxon>Bacteroidia</taxon>
        <taxon>Bacteroidales</taxon>
        <taxon>Bacteroidaceae</taxon>
        <taxon>Bacteroides</taxon>
    </lineage>
</organism>
<keyword evidence="1" id="KW-0732">Signal</keyword>
<reference evidence="2 3" key="1">
    <citation type="journal article" date="2019" name="Nat. Med.">
        <title>A library of human gut bacterial isolates paired with longitudinal multiomics data enables mechanistic microbiome research.</title>
        <authorList>
            <person name="Poyet M."/>
            <person name="Groussin M."/>
            <person name="Gibbons S.M."/>
            <person name="Avila-Pacheco J."/>
            <person name="Jiang X."/>
            <person name="Kearney S.M."/>
            <person name="Perrotta A.R."/>
            <person name="Berdy B."/>
            <person name="Zhao S."/>
            <person name="Lieberman T.D."/>
            <person name="Swanson P.K."/>
            <person name="Smith M."/>
            <person name="Roesemann S."/>
            <person name="Alexander J.E."/>
            <person name="Rich S.A."/>
            <person name="Livny J."/>
            <person name="Vlamakis H."/>
            <person name="Clish C."/>
            <person name="Bullock K."/>
            <person name="Deik A."/>
            <person name="Scott J."/>
            <person name="Pierce K.A."/>
            <person name="Xavier R.J."/>
            <person name="Alm E.J."/>
        </authorList>
    </citation>
    <scope>NUCLEOTIDE SEQUENCE [LARGE SCALE GENOMIC DNA]</scope>
    <source>
        <strain evidence="2 3">BIOML-A5</strain>
    </source>
</reference>
<name>A0A139JUU5_BACUN</name>
<evidence type="ECO:0000256" key="1">
    <source>
        <dbReference type="SAM" id="SignalP"/>
    </source>
</evidence>
<dbReference type="InterPro" id="IPR008969">
    <property type="entry name" value="CarboxyPept-like_regulatory"/>
</dbReference>
<dbReference type="Gene3D" id="2.60.40.1120">
    <property type="entry name" value="Carboxypeptidase-like, regulatory domain"/>
    <property type="match status" value="1"/>
</dbReference>
<accession>A0A139JUU5</accession>
<dbReference type="Pfam" id="PF13715">
    <property type="entry name" value="CarbopepD_reg_2"/>
    <property type="match status" value="1"/>
</dbReference>
<sequence>MKTKLFLLLLALSVLRTQAQSLSIKGRVTDTSQEAIIAANVSLWTIDSTLVTGVTSDAQGKFTLHKIKAGDYRLSISFIGLQSENILLKLNKSLDLGDVQLQEDAVSLGEVTVSASNVLQRVDRQIILPSESQLKRSFGAYDLLNNLGIARLQVDNLSNSMSVSGGGSVQTRINGIKVTDKEIAAVRAKDVLRVEFIEDPGKQYGDDELGAVVNIILRRRETGGVVNFQLSDSPHTLWGENFLSAKFNYKNSEWGIDYFNKNGKYHSRLESHETFYLGDRTIDRIKEGIEDESPSLSFINNLNLTYNLTKADKYVFNAIFRNNLSNAPYQNELNKMWAVGSTESIYSYVNNHTSSYSPALDLYFQHTLPHQQSIQVNVTGTLIHTKNNQKYKEYKDENAPLADIQTLVDGDKRSVIGEAIYEKNFKEVKLSGGARHYQMRTENEYKGSNPTTSKMDQSQTSAFFEVQGKVKDFSYAGSVGMTRAWFKESEEDHAYYTFTPTVRLSYNLKKAGFLRYRFNISPAIPSLGSLTDVEQAMDTIQIVRGNPLLKTYQQFTNSLSYSYSKKQFNANLSVRHQYYDNPIMESIFVEDGKLILKDENQRSFQSLNTELMAGINGATLFGLKDFLTLYASGGYTRSWSEGLNYSHMYDEFYYSVMAQVQYKDFSLLGQFRKVQNNFFGETIKKNENQTAFMAMYTRQNLQAGIGIMFPFTNNYKVGKERISKVAPFRSETFVRETGQMVVLRVGYTFEFGRKHKAGNKGLNNSDTDSGIINMQR</sequence>
<dbReference type="Proteomes" id="UP000462376">
    <property type="component" value="Unassembled WGS sequence"/>
</dbReference>
<dbReference type="SUPFAM" id="SSF56935">
    <property type="entry name" value="Porins"/>
    <property type="match status" value="1"/>
</dbReference>
<evidence type="ECO:0000313" key="3">
    <source>
        <dbReference type="Proteomes" id="UP000462376"/>
    </source>
</evidence>
<dbReference type="STRING" id="820.ERS852554_00866"/>
<comment type="caution">
    <text evidence="2">The sequence shown here is derived from an EMBL/GenBank/DDBJ whole genome shotgun (WGS) entry which is preliminary data.</text>
</comment>
<proteinExistence type="predicted"/>
<gene>
    <name evidence="2" type="ORF">GAP47_08910</name>
</gene>
<dbReference type="AlphaFoldDB" id="A0A139JUU5"/>
<dbReference type="RefSeq" id="WP_061412862.1">
    <property type="nucleotide sequence ID" value="NZ_KQ968380.1"/>
</dbReference>
<feature type="signal peptide" evidence="1">
    <location>
        <begin position="1"/>
        <end position="19"/>
    </location>
</feature>
<keyword evidence="2" id="KW-0675">Receptor</keyword>
<feature type="chain" id="PRO_5043134272" evidence="1">
    <location>
        <begin position="20"/>
        <end position="776"/>
    </location>
</feature>